<reference evidence="1 2" key="1">
    <citation type="journal article" date="2022" name="New Phytol.">
        <title>Ecological generalism drives hyperdiversity of secondary metabolite gene clusters in xylarialean endophytes.</title>
        <authorList>
            <person name="Franco M.E.E."/>
            <person name="Wisecaver J.H."/>
            <person name="Arnold A.E."/>
            <person name="Ju Y.M."/>
            <person name="Slot J.C."/>
            <person name="Ahrendt S."/>
            <person name="Moore L.P."/>
            <person name="Eastman K.E."/>
            <person name="Scott K."/>
            <person name="Konkel Z."/>
            <person name="Mondo S.J."/>
            <person name="Kuo A."/>
            <person name="Hayes R.D."/>
            <person name="Haridas S."/>
            <person name="Andreopoulos B."/>
            <person name="Riley R."/>
            <person name="LaButti K."/>
            <person name="Pangilinan J."/>
            <person name="Lipzen A."/>
            <person name="Amirebrahimi M."/>
            <person name="Yan J."/>
            <person name="Adam C."/>
            <person name="Keymanesh K."/>
            <person name="Ng V."/>
            <person name="Louie K."/>
            <person name="Northen T."/>
            <person name="Drula E."/>
            <person name="Henrissat B."/>
            <person name="Hsieh H.M."/>
            <person name="Youens-Clark K."/>
            <person name="Lutzoni F."/>
            <person name="Miadlikowska J."/>
            <person name="Eastwood D.C."/>
            <person name="Hamelin R.C."/>
            <person name="Grigoriev I.V."/>
            <person name="U'Ren J.M."/>
        </authorList>
    </citation>
    <scope>NUCLEOTIDE SEQUENCE [LARGE SCALE GENOMIC DNA]</scope>
    <source>
        <strain evidence="1 2">CBS 119005</strain>
    </source>
</reference>
<comment type="caution">
    <text evidence="1">The sequence shown here is derived from an EMBL/GenBank/DDBJ whole genome shotgun (WGS) entry which is preliminary data.</text>
</comment>
<dbReference type="EMBL" id="MU393529">
    <property type="protein sequence ID" value="KAI4862286.1"/>
    <property type="molecule type" value="Genomic_DNA"/>
</dbReference>
<proteinExistence type="predicted"/>
<dbReference type="Proteomes" id="UP001497700">
    <property type="component" value="Unassembled WGS sequence"/>
</dbReference>
<evidence type="ECO:0000313" key="2">
    <source>
        <dbReference type="Proteomes" id="UP001497700"/>
    </source>
</evidence>
<sequence>MPANHALAESSVDLLIVGAGPAGLMLALWASKFDMKTRIVDKKDTRVSTGHADGLHSRTAEILQSFGIAQDSIYRAYHVNEICSWNPKSSNEKEIERTQTVFAQPQNLSRFPLSGLNQGAIERMLEDEIRSEGRVNIERNTIPVALHLEGTEECYENQESSQGSYPVHVTLRNIGPKTLATQIDQVVRAKYVVGCDGAHSWVRHILNMTMEGQKTDTQFGVMDIIPLTNFPDIRKSCVIHSKNGSVMTMPREDRLVRLYVQLGEMAKGSEMVNPADVTPELILEHAQRIYHPYKLNFKICDWHSVYTVGQRLAPRFDYKNRIFLAGDAVHTHSPTLGQGMNVSMQDAFNLGWKLGSVITGAMKPEILGTYNEERRPVAMTLIELDKEMTEFYCKGPSKQSRDYQTFRDSFAGFVSGVSVCYCPSVLVANTSDQSLAGNIKLGQRLPSHKVVCSAEANPVHLLDMMPSNGAWRILTFAGDIGSPSQLERVQQLGAYLELLKTQYSSPEHATMEIFLVYSGSRDFNILDLHAVYHPWDDTLGWDYWKVFSDDVWDFEPCQSPYEKYGVDKQLGCIIILRPDQHVSYIGALDNFNNLSRFFNGVLIRRPGIGERAI</sequence>
<name>A0ACB9YT48_9PEZI</name>
<evidence type="ECO:0000313" key="1">
    <source>
        <dbReference type="EMBL" id="KAI4862286.1"/>
    </source>
</evidence>
<accession>A0ACB9YT48</accession>
<organism evidence="1 2">
    <name type="scientific">Hypoxylon rubiginosum</name>
    <dbReference type="NCBI Taxonomy" id="110542"/>
    <lineage>
        <taxon>Eukaryota</taxon>
        <taxon>Fungi</taxon>
        <taxon>Dikarya</taxon>
        <taxon>Ascomycota</taxon>
        <taxon>Pezizomycotina</taxon>
        <taxon>Sordariomycetes</taxon>
        <taxon>Xylariomycetidae</taxon>
        <taxon>Xylariales</taxon>
        <taxon>Hypoxylaceae</taxon>
        <taxon>Hypoxylon</taxon>
    </lineage>
</organism>
<gene>
    <name evidence="1" type="ORF">F4820DRAFT_463732</name>
</gene>
<keyword evidence="2" id="KW-1185">Reference proteome</keyword>
<protein>
    <submittedName>
        <fullName evidence="1">FAD binding domain-containing protein</fullName>
    </submittedName>
</protein>